<reference evidence="4 5" key="2">
    <citation type="journal article" date="2010" name="Stand. Genomic Sci.">
        <title>Complete genome sequence of Nakamurella multipartita type strain (Y-104).</title>
        <authorList>
            <person name="Tice H."/>
            <person name="Mayilraj S."/>
            <person name="Sims D."/>
            <person name="Lapidus A."/>
            <person name="Nolan M."/>
            <person name="Lucas S."/>
            <person name="Glavina Del Rio T."/>
            <person name="Copeland A."/>
            <person name="Cheng J.F."/>
            <person name="Meincke L."/>
            <person name="Bruce D."/>
            <person name="Goodwin L."/>
            <person name="Pitluck S."/>
            <person name="Ivanova N."/>
            <person name="Mavromatis K."/>
            <person name="Ovchinnikova G."/>
            <person name="Pati A."/>
            <person name="Chen A."/>
            <person name="Palaniappan K."/>
            <person name="Land M."/>
            <person name="Hauser L."/>
            <person name="Chang Y.J."/>
            <person name="Jeffries C.D."/>
            <person name="Detter J.C."/>
            <person name="Brettin T."/>
            <person name="Rohde M."/>
            <person name="Goker M."/>
            <person name="Bristow J."/>
            <person name="Eisen J.A."/>
            <person name="Markowitz V."/>
            <person name="Hugenholtz P."/>
            <person name="Kyrpides N.C."/>
            <person name="Klenk H.P."/>
            <person name="Chen F."/>
        </authorList>
    </citation>
    <scope>NUCLEOTIDE SEQUENCE [LARGE SCALE GENOMIC DNA]</scope>
    <source>
        <strain evidence="5">ATCC 700099 / DSM 44233 / CIP 104796 / JCM 9543 / NBRC 105858 / Y-104</strain>
    </source>
</reference>
<dbReference type="SMART" id="SM01118">
    <property type="entry name" value="CYTH"/>
    <property type="match status" value="1"/>
</dbReference>
<dbReference type="InParanoid" id="C8X9R0"/>
<dbReference type="KEGG" id="nml:Namu_2877"/>
<keyword evidence="5" id="KW-1185">Reference proteome</keyword>
<dbReference type="AlphaFoldDB" id="C8X9R0"/>
<dbReference type="InterPro" id="IPR033469">
    <property type="entry name" value="CYTH-like_dom_sf"/>
</dbReference>
<dbReference type="CDD" id="cd07891">
    <property type="entry name" value="CYTH-like_CthTTM-like_1"/>
    <property type="match status" value="1"/>
</dbReference>
<dbReference type="InterPro" id="IPR023577">
    <property type="entry name" value="CYTH_domain"/>
</dbReference>
<dbReference type="RefSeq" id="WP_015748095.1">
    <property type="nucleotide sequence ID" value="NC_013235.1"/>
</dbReference>
<evidence type="ECO:0000256" key="2">
    <source>
        <dbReference type="SAM" id="MobiDB-lite"/>
    </source>
</evidence>
<dbReference type="Pfam" id="PF01928">
    <property type="entry name" value="CYTH"/>
    <property type="match status" value="1"/>
</dbReference>
<feature type="region of interest" description="Disordered" evidence="2">
    <location>
        <begin position="166"/>
        <end position="189"/>
    </location>
</feature>
<dbReference type="PANTHER" id="PTHR40114:SF1">
    <property type="entry name" value="SLR0698 PROTEIN"/>
    <property type="match status" value="1"/>
</dbReference>
<dbReference type="Gene3D" id="2.40.320.10">
    <property type="entry name" value="Hypothetical Protein Pfu-838710-001"/>
    <property type="match status" value="1"/>
</dbReference>
<sequence>MSSGDGKEIERKYLVRGDNDDWREGTPGKRIRQGYLNKDPALTVRVRVYGDDAFLTIKGPSVGASRSEWEDAIPLSAAETILDAAALPPVLEKTRYRREVAEYIFEIDEFHGHLEGLITAEVEKPAAELTDDGAHWQPKVQPTWLGQDVTGYLRYLNSRLPDTAYAQWPEDQRTRSDGTVPEPGARVES</sequence>
<evidence type="ECO:0000256" key="1">
    <source>
        <dbReference type="PIRSR" id="PIRSR016487-1"/>
    </source>
</evidence>
<dbReference type="SUPFAM" id="SSF55154">
    <property type="entry name" value="CYTH-like phosphatases"/>
    <property type="match status" value="1"/>
</dbReference>
<feature type="active site" description="Proton acceptor" evidence="1">
    <location>
        <position position="35"/>
    </location>
</feature>
<name>C8X9R0_NAKMY</name>
<evidence type="ECO:0000313" key="4">
    <source>
        <dbReference type="EMBL" id="ACV79218.1"/>
    </source>
</evidence>
<gene>
    <name evidence="4" type="ordered locus">Namu_2877</name>
</gene>
<dbReference type="Proteomes" id="UP000002218">
    <property type="component" value="Chromosome"/>
</dbReference>
<dbReference type="PIRSF" id="PIRSF016487">
    <property type="entry name" value="CYTH_UCP016487"/>
    <property type="match status" value="1"/>
</dbReference>
<reference evidence="5" key="1">
    <citation type="submission" date="2009-09" db="EMBL/GenBank/DDBJ databases">
        <title>The complete genome of Nakamurella multipartita DSM 44233.</title>
        <authorList>
            <consortium name="US DOE Joint Genome Institute (JGI-PGF)"/>
            <person name="Lucas S."/>
            <person name="Copeland A."/>
            <person name="Lapidus A."/>
            <person name="Glavina del Rio T."/>
            <person name="Dalin E."/>
            <person name="Tice H."/>
            <person name="Bruce D."/>
            <person name="Goodwin L."/>
            <person name="Pitluck S."/>
            <person name="Kyrpides N."/>
            <person name="Mavromatis K."/>
            <person name="Ivanova N."/>
            <person name="Ovchinnikova G."/>
            <person name="Sims D."/>
            <person name="Meincke L."/>
            <person name="Brettin T."/>
            <person name="Detter J.C."/>
            <person name="Han C."/>
            <person name="Larimer F."/>
            <person name="Land M."/>
            <person name="Hauser L."/>
            <person name="Markowitz V."/>
            <person name="Cheng J.-F."/>
            <person name="Hugenholtz P."/>
            <person name="Woyke T."/>
            <person name="Wu D."/>
            <person name="Klenk H.-P."/>
            <person name="Eisen J.A."/>
        </authorList>
    </citation>
    <scope>NUCLEOTIDE SEQUENCE [LARGE SCALE GENOMIC DNA]</scope>
    <source>
        <strain evidence="5">ATCC 700099 / DSM 44233 / CIP 104796 / JCM 9543 / NBRC 105858 / Y-104</strain>
    </source>
</reference>
<evidence type="ECO:0000313" key="5">
    <source>
        <dbReference type="Proteomes" id="UP000002218"/>
    </source>
</evidence>
<dbReference type="eggNOG" id="COG2954">
    <property type="taxonomic scope" value="Bacteria"/>
</dbReference>
<dbReference type="STRING" id="479431.Namu_2877"/>
<dbReference type="InterPro" id="IPR012042">
    <property type="entry name" value="NeuTTM/CthTTM-like"/>
</dbReference>
<feature type="domain" description="CYTH" evidence="3">
    <location>
        <begin position="6"/>
        <end position="162"/>
    </location>
</feature>
<dbReference type="EMBL" id="CP001737">
    <property type="protein sequence ID" value="ACV79218.1"/>
    <property type="molecule type" value="Genomic_DNA"/>
</dbReference>
<dbReference type="PROSITE" id="PS51707">
    <property type="entry name" value="CYTH"/>
    <property type="match status" value="1"/>
</dbReference>
<dbReference type="OrthoDB" id="9805588at2"/>
<dbReference type="HOGENOM" id="CLU_109545_1_0_11"/>
<evidence type="ECO:0000259" key="3">
    <source>
        <dbReference type="PROSITE" id="PS51707"/>
    </source>
</evidence>
<proteinExistence type="predicted"/>
<organism evidence="4 5">
    <name type="scientific">Nakamurella multipartita (strain ATCC 700099 / DSM 44233 / CIP 104796 / JCM 9543 / NBRC 105858 / Y-104)</name>
    <name type="common">Microsphaera multipartita</name>
    <dbReference type="NCBI Taxonomy" id="479431"/>
    <lineage>
        <taxon>Bacteria</taxon>
        <taxon>Bacillati</taxon>
        <taxon>Actinomycetota</taxon>
        <taxon>Actinomycetes</taxon>
        <taxon>Nakamurellales</taxon>
        <taxon>Nakamurellaceae</taxon>
        <taxon>Nakamurella</taxon>
    </lineage>
</organism>
<dbReference type="PANTHER" id="PTHR40114">
    <property type="entry name" value="SLR0698 PROTEIN"/>
    <property type="match status" value="1"/>
</dbReference>
<protein>
    <submittedName>
        <fullName evidence="4">Adenylate cyclase</fullName>
    </submittedName>
</protein>
<accession>C8X9R0</accession>